<feature type="transmembrane region" description="Helical" evidence="7">
    <location>
        <begin position="170"/>
        <end position="190"/>
    </location>
</feature>
<reference evidence="8" key="1">
    <citation type="submission" date="2022-10" db="EMBL/GenBank/DDBJ databases">
        <title>Culturing micro-colonial fungi from biological soil crusts in the Mojave desert and describing Neophaeococcomyces mojavensis, and introducing the new genera and species Taxawa tesnikishii.</title>
        <authorList>
            <person name="Kurbessoian T."/>
            <person name="Stajich J.E."/>
        </authorList>
    </citation>
    <scope>NUCLEOTIDE SEQUENCE</scope>
    <source>
        <strain evidence="8">TK_41</strain>
    </source>
</reference>
<dbReference type="Proteomes" id="UP001172673">
    <property type="component" value="Unassembled WGS sequence"/>
</dbReference>
<dbReference type="InterPro" id="IPR011701">
    <property type="entry name" value="MFS"/>
</dbReference>
<dbReference type="GO" id="GO:0022857">
    <property type="term" value="F:transmembrane transporter activity"/>
    <property type="evidence" value="ECO:0007669"/>
    <property type="project" value="InterPro"/>
</dbReference>
<dbReference type="SUPFAM" id="SSF103473">
    <property type="entry name" value="MFS general substrate transporter"/>
    <property type="match status" value="1"/>
</dbReference>
<dbReference type="AlphaFoldDB" id="A0AA39CFH6"/>
<name>A0AA39CFH6_9EURO</name>
<keyword evidence="9" id="KW-1185">Reference proteome</keyword>
<evidence type="ECO:0000256" key="6">
    <source>
        <dbReference type="SAM" id="MobiDB-lite"/>
    </source>
</evidence>
<dbReference type="InterPro" id="IPR036259">
    <property type="entry name" value="MFS_trans_sf"/>
</dbReference>
<evidence type="ECO:0000256" key="2">
    <source>
        <dbReference type="ARBA" id="ARBA00022448"/>
    </source>
</evidence>
<feature type="transmembrane region" description="Helical" evidence="7">
    <location>
        <begin position="48"/>
        <end position="69"/>
    </location>
</feature>
<feature type="transmembrane region" description="Helical" evidence="7">
    <location>
        <begin position="434"/>
        <end position="452"/>
    </location>
</feature>
<feature type="transmembrane region" description="Helical" evidence="7">
    <location>
        <begin position="112"/>
        <end position="130"/>
    </location>
</feature>
<evidence type="ECO:0008006" key="10">
    <source>
        <dbReference type="Google" id="ProtNLM"/>
    </source>
</evidence>
<keyword evidence="3 7" id="KW-0812">Transmembrane</keyword>
<feature type="region of interest" description="Disordered" evidence="6">
    <location>
        <begin position="1"/>
        <end position="21"/>
    </location>
</feature>
<dbReference type="EMBL" id="JAPDRK010000014">
    <property type="protein sequence ID" value="KAJ9606354.1"/>
    <property type="molecule type" value="Genomic_DNA"/>
</dbReference>
<feature type="transmembrane region" description="Helical" evidence="7">
    <location>
        <begin position="315"/>
        <end position="335"/>
    </location>
</feature>
<gene>
    <name evidence="8" type="ORF">H2200_009315</name>
</gene>
<evidence type="ECO:0000256" key="4">
    <source>
        <dbReference type="ARBA" id="ARBA00022989"/>
    </source>
</evidence>
<organism evidence="8 9">
    <name type="scientific">Cladophialophora chaetospira</name>
    <dbReference type="NCBI Taxonomy" id="386627"/>
    <lineage>
        <taxon>Eukaryota</taxon>
        <taxon>Fungi</taxon>
        <taxon>Dikarya</taxon>
        <taxon>Ascomycota</taxon>
        <taxon>Pezizomycotina</taxon>
        <taxon>Eurotiomycetes</taxon>
        <taxon>Chaetothyriomycetidae</taxon>
        <taxon>Chaetothyriales</taxon>
        <taxon>Herpotrichiellaceae</taxon>
        <taxon>Cladophialophora</taxon>
    </lineage>
</organism>
<dbReference type="Pfam" id="PF07690">
    <property type="entry name" value="MFS_1"/>
    <property type="match status" value="1"/>
</dbReference>
<feature type="transmembrane region" description="Helical" evidence="7">
    <location>
        <begin position="202"/>
        <end position="225"/>
    </location>
</feature>
<evidence type="ECO:0000256" key="7">
    <source>
        <dbReference type="SAM" id="Phobius"/>
    </source>
</evidence>
<evidence type="ECO:0000313" key="9">
    <source>
        <dbReference type="Proteomes" id="UP001172673"/>
    </source>
</evidence>
<comment type="caution">
    <text evidence="8">The sequence shown here is derived from an EMBL/GenBank/DDBJ whole genome shotgun (WGS) entry which is preliminary data.</text>
</comment>
<protein>
    <recommendedName>
        <fullName evidence="10">Transporter</fullName>
    </recommendedName>
</protein>
<dbReference type="GO" id="GO:0016020">
    <property type="term" value="C:membrane"/>
    <property type="evidence" value="ECO:0007669"/>
    <property type="project" value="UniProtKB-SubCell"/>
</dbReference>
<dbReference type="PANTHER" id="PTHR43791:SF36">
    <property type="entry name" value="TRANSPORTER, PUTATIVE (AFU_ORTHOLOGUE AFUA_6G08340)-RELATED"/>
    <property type="match status" value="1"/>
</dbReference>
<comment type="subcellular location">
    <subcellularLocation>
        <location evidence="1">Membrane</location>
        <topology evidence="1">Multi-pass membrane protein</topology>
    </subcellularLocation>
</comment>
<feature type="transmembrane region" description="Helical" evidence="7">
    <location>
        <begin position="136"/>
        <end position="158"/>
    </location>
</feature>
<keyword evidence="2" id="KW-0813">Transport</keyword>
<proteinExistence type="predicted"/>
<evidence type="ECO:0000256" key="1">
    <source>
        <dbReference type="ARBA" id="ARBA00004141"/>
    </source>
</evidence>
<evidence type="ECO:0000256" key="3">
    <source>
        <dbReference type="ARBA" id="ARBA00022692"/>
    </source>
</evidence>
<keyword evidence="5 7" id="KW-0472">Membrane</keyword>
<dbReference type="PANTHER" id="PTHR43791">
    <property type="entry name" value="PERMEASE-RELATED"/>
    <property type="match status" value="1"/>
</dbReference>
<feature type="transmembrane region" description="Helical" evidence="7">
    <location>
        <begin position="81"/>
        <end position="105"/>
    </location>
</feature>
<evidence type="ECO:0000256" key="5">
    <source>
        <dbReference type="ARBA" id="ARBA00023136"/>
    </source>
</evidence>
<evidence type="ECO:0000313" key="8">
    <source>
        <dbReference type="EMBL" id="KAJ9606354.1"/>
    </source>
</evidence>
<accession>A0AA39CFH6</accession>
<feature type="transmembrane region" description="Helical" evidence="7">
    <location>
        <begin position="403"/>
        <end position="422"/>
    </location>
</feature>
<feature type="transmembrane region" description="Helical" evidence="7">
    <location>
        <begin position="282"/>
        <end position="303"/>
    </location>
</feature>
<dbReference type="Gene3D" id="1.20.1250.20">
    <property type="entry name" value="MFS general substrate transporter like domains"/>
    <property type="match status" value="2"/>
</dbReference>
<sequence length="493" mass="54784">MDYEKASPELRENAEKSHNSVDEVEVPESLAIKRKLERRLVWKQDLTMLPLLAMCFFFSYVIGNARILGLQKDLNLSADKYYNALLVFFIGYMIIELPCCLGLIYIKPGHQFGLATIAFGLLATCIAATHDYGSLIAIRFLLGLSEAFVQVGFVYLSLWYRHDEIALRCALFYVSGPLAGAASGLIAYGVGHNLQDAQGIAAWRWLFIVEGVPTMAWGILTFFALPGRPEVVAEKGTWLFSKQAERELIRERTLSAKNSLHSTFNRRQVLVALGDAKSWLDALIVAGFGLGVAAFGLFMPTFIKEFGFSPLHTQLFTIIPYATAALALPMICACADRFVMRAVPLIFCYVLCAAGFILLLITTNKAARIAGTCFVSAGSYSGVILAATWVMSTHSDYTKRSTAWAMCQLFLQCWSILGTKIYDKPPRFFKGHGILLGLQTVAAACVVFKWWLMRSANKRKDAMKEEFAANGGSAPRAMEEEIDETHPDFRYLL</sequence>
<feature type="transmembrane region" description="Helical" evidence="7">
    <location>
        <begin position="369"/>
        <end position="391"/>
    </location>
</feature>
<keyword evidence="4 7" id="KW-1133">Transmembrane helix</keyword>
<feature type="transmembrane region" description="Helical" evidence="7">
    <location>
        <begin position="342"/>
        <end position="363"/>
    </location>
</feature>